<dbReference type="AlphaFoldDB" id="A0A1L9B876"/>
<name>A0A1L9B876_9BACT</name>
<proteinExistence type="predicted"/>
<gene>
    <name evidence="2" type="ORF">BON30_25320</name>
</gene>
<reference evidence="3" key="1">
    <citation type="submission" date="2016-11" db="EMBL/GenBank/DDBJ databases">
        <authorList>
            <person name="Shukria A."/>
            <person name="Stevens D.C."/>
        </authorList>
    </citation>
    <scope>NUCLEOTIDE SEQUENCE [LARGE SCALE GENOMIC DNA]</scope>
    <source>
        <strain evidence="3">Cbfe23</strain>
    </source>
</reference>
<dbReference type="EMBL" id="MPIN01000006">
    <property type="protein sequence ID" value="OJH38442.1"/>
    <property type="molecule type" value="Genomic_DNA"/>
</dbReference>
<keyword evidence="3" id="KW-1185">Reference proteome</keyword>
<accession>A0A1L9B876</accession>
<evidence type="ECO:0000313" key="2">
    <source>
        <dbReference type="EMBL" id="OJH38442.1"/>
    </source>
</evidence>
<evidence type="ECO:0000256" key="1">
    <source>
        <dbReference type="SAM" id="MobiDB-lite"/>
    </source>
</evidence>
<comment type="caution">
    <text evidence="2">The sequence shown here is derived from an EMBL/GenBank/DDBJ whole genome shotgun (WGS) entry which is preliminary data.</text>
</comment>
<organism evidence="2 3">
    <name type="scientific">Cystobacter ferrugineus</name>
    <dbReference type="NCBI Taxonomy" id="83449"/>
    <lineage>
        <taxon>Bacteria</taxon>
        <taxon>Pseudomonadati</taxon>
        <taxon>Myxococcota</taxon>
        <taxon>Myxococcia</taxon>
        <taxon>Myxococcales</taxon>
        <taxon>Cystobacterineae</taxon>
        <taxon>Archangiaceae</taxon>
        <taxon>Cystobacter</taxon>
    </lineage>
</organism>
<evidence type="ECO:0000313" key="3">
    <source>
        <dbReference type="Proteomes" id="UP000182229"/>
    </source>
</evidence>
<feature type="region of interest" description="Disordered" evidence="1">
    <location>
        <begin position="71"/>
        <end position="91"/>
    </location>
</feature>
<dbReference type="Proteomes" id="UP000182229">
    <property type="component" value="Unassembled WGS sequence"/>
</dbReference>
<protein>
    <submittedName>
        <fullName evidence="2">Uncharacterized protein</fullName>
    </submittedName>
</protein>
<sequence>MLHCGGPAHRRAFPMDVEKDALVGACYMRDFPGIFARERRDIPRVVSEFESPLHLAQQALLGQAHAGLSRDSMQHVSQGQLLGQRRGGELL</sequence>
<reference evidence="2 3" key="2">
    <citation type="submission" date="2016-12" db="EMBL/GenBank/DDBJ databases">
        <title>Draft Genome Sequence of Cystobacter ferrugineus Strain Cbfe23.</title>
        <authorList>
            <person name="Akbar S."/>
            <person name="Dowd S.E."/>
            <person name="Stevens D.C."/>
        </authorList>
    </citation>
    <scope>NUCLEOTIDE SEQUENCE [LARGE SCALE GENOMIC DNA]</scope>
    <source>
        <strain evidence="2 3">Cbfe23</strain>
    </source>
</reference>